<dbReference type="InterPro" id="IPR002716">
    <property type="entry name" value="PIN_dom"/>
</dbReference>
<evidence type="ECO:0000256" key="1">
    <source>
        <dbReference type="ARBA" id="ARBA00022649"/>
    </source>
</evidence>
<keyword evidence="2 5" id="KW-0540">Nuclease</keyword>
<evidence type="ECO:0000256" key="4">
    <source>
        <dbReference type="ARBA" id="ARBA00022801"/>
    </source>
</evidence>
<evidence type="ECO:0000313" key="7">
    <source>
        <dbReference type="EMBL" id="TRL39065.1"/>
    </source>
</evidence>
<dbReference type="InterPro" id="IPR029060">
    <property type="entry name" value="PIN-like_dom_sf"/>
</dbReference>
<dbReference type="GO" id="GO:0000287">
    <property type="term" value="F:magnesium ion binding"/>
    <property type="evidence" value="ECO:0007669"/>
    <property type="project" value="UniProtKB-UniRule"/>
</dbReference>
<comment type="cofactor">
    <cofactor evidence="5">
        <name>Mg(2+)</name>
        <dbReference type="ChEBI" id="CHEBI:18420"/>
    </cofactor>
</comment>
<evidence type="ECO:0000259" key="6">
    <source>
        <dbReference type="Pfam" id="PF01850"/>
    </source>
</evidence>
<evidence type="ECO:0000256" key="2">
    <source>
        <dbReference type="ARBA" id="ARBA00022722"/>
    </source>
</evidence>
<comment type="function">
    <text evidence="5">Toxic component of a toxin-antitoxin (TA) system. An RNase.</text>
</comment>
<keyword evidence="3 5" id="KW-0479">Metal-binding</keyword>
<keyword evidence="4 5" id="KW-0378">Hydrolase</keyword>
<dbReference type="RefSeq" id="WP_143125165.1">
    <property type="nucleotide sequence ID" value="NZ_VJMG01000024.1"/>
</dbReference>
<evidence type="ECO:0000256" key="5">
    <source>
        <dbReference type="HAMAP-Rule" id="MF_00265"/>
    </source>
</evidence>
<dbReference type="GO" id="GO:0016787">
    <property type="term" value="F:hydrolase activity"/>
    <property type="evidence" value="ECO:0007669"/>
    <property type="project" value="UniProtKB-KW"/>
</dbReference>
<dbReference type="EMBL" id="VJMG01000024">
    <property type="protein sequence ID" value="TRL39065.1"/>
    <property type="molecule type" value="Genomic_DNA"/>
</dbReference>
<dbReference type="EC" id="3.1.-.-" evidence="5"/>
<keyword evidence="5" id="KW-0460">Magnesium</keyword>
<dbReference type="HAMAP" id="MF_00265">
    <property type="entry name" value="VapC_Nob1"/>
    <property type="match status" value="1"/>
</dbReference>
<dbReference type="Proteomes" id="UP000316801">
    <property type="component" value="Unassembled WGS sequence"/>
</dbReference>
<keyword evidence="5" id="KW-0800">Toxin</keyword>
<sequence>MTELDSRLYVDTNVLIYIIDGNDYLRQKAKQTLNSLRPKFSFVTSELTVGECLRGALRRGNNDSAENYRRLLSNRAFITLAPVTLSLIERAAELGASLDMKLIDSLHVATAEACGCRLFITNDRGIRAPAGLALQSLSEA</sequence>
<dbReference type="GO" id="GO:0090729">
    <property type="term" value="F:toxin activity"/>
    <property type="evidence" value="ECO:0007669"/>
    <property type="project" value="UniProtKB-KW"/>
</dbReference>
<dbReference type="AlphaFoldDB" id="A0A549TB11"/>
<keyword evidence="1 5" id="KW-1277">Toxin-antitoxin system</keyword>
<proteinExistence type="inferred from homology"/>
<name>A0A549TB11_9HYPH</name>
<dbReference type="SUPFAM" id="SSF88723">
    <property type="entry name" value="PIN domain-like"/>
    <property type="match status" value="1"/>
</dbReference>
<comment type="similarity">
    <text evidence="5">Belongs to the PINc/VapC protein family.</text>
</comment>
<organism evidence="7 8">
    <name type="scientific">Rhizobium straminoryzae</name>
    <dbReference type="NCBI Taxonomy" id="1387186"/>
    <lineage>
        <taxon>Bacteria</taxon>
        <taxon>Pseudomonadati</taxon>
        <taxon>Pseudomonadota</taxon>
        <taxon>Alphaproteobacteria</taxon>
        <taxon>Hyphomicrobiales</taxon>
        <taxon>Rhizobiaceae</taxon>
        <taxon>Rhizobium/Agrobacterium group</taxon>
        <taxon>Rhizobium</taxon>
    </lineage>
</organism>
<comment type="caution">
    <text evidence="7">The sequence shown here is derived from an EMBL/GenBank/DDBJ whole genome shotgun (WGS) entry which is preliminary data.</text>
</comment>
<keyword evidence="8" id="KW-1185">Reference proteome</keyword>
<feature type="binding site" evidence="5">
    <location>
        <position position="104"/>
    </location>
    <ligand>
        <name>Mg(2+)</name>
        <dbReference type="ChEBI" id="CHEBI:18420"/>
    </ligand>
</feature>
<dbReference type="CDD" id="cd09854">
    <property type="entry name" value="PIN_VapC-like"/>
    <property type="match status" value="1"/>
</dbReference>
<protein>
    <recommendedName>
        <fullName evidence="5">Ribonuclease VapC</fullName>
        <shortName evidence="5">RNase VapC</shortName>
        <ecNumber evidence="5">3.1.-.-</ecNumber>
    </recommendedName>
    <alternativeName>
        <fullName evidence="5">Toxin VapC</fullName>
    </alternativeName>
</protein>
<evidence type="ECO:0000256" key="3">
    <source>
        <dbReference type="ARBA" id="ARBA00022723"/>
    </source>
</evidence>
<dbReference type="Pfam" id="PF01850">
    <property type="entry name" value="PIN"/>
    <property type="match status" value="1"/>
</dbReference>
<dbReference type="InterPro" id="IPR022907">
    <property type="entry name" value="VapC_family"/>
</dbReference>
<reference evidence="7 8" key="1">
    <citation type="submission" date="2019-07" db="EMBL/GenBank/DDBJ databases">
        <title>Ln-dependent methylotrophs.</title>
        <authorList>
            <person name="Tani A."/>
        </authorList>
    </citation>
    <scope>NUCLEOTIDE SEQUENCE [LARGE SCALE GENOMIC DNA]</scope>
    <source>
        <strain evidence="7 8">SM12</strain>
    </source>
</reference>
<feature type="binding site" evidence="5">
    <location>
        <position position="11"/>
    </location>
    <ligand>
        <name>Mg(2+)</name>
        <dbReference type="ChEBI" id="CHEBI:18420"/>
    </ligand>
</feature>
<dbReference type="Gene3D" id="3.40.50.1010">
    <property type="entry name" value="5'-nuclease"/>
    <property type="match status" value="1"/>
</dbReference>
<dbReference type="GO" id="GO:0004540">
    <property type="term" value="F:RNA nuclease activity"/>
    <property type="evidence" value="ECO:0007669"/>
    <property type="project" value="InterPro"/>
</dbReference>
<evidence type="ECO:0000313" key="8">
    <source>
        <dbReference type="Proteomes" id="UP000316801"/>
    </source>
</evidence>
<accession>A0A549TB11</accession>
<feature type="domain" description="PIN" evidence="6">
    <location>
        <begin position="9"/>
        <end position="130"/>
    </location>
</feature>
<gene>
    <name evidence="5" type="primary">vapC</name>
    <name evidence="7" type="ORF">FNA46_10565</name>
</gene>